<dbReference type="Ensembl" id="ENSOABT00000011569.2">
    <property type="protein sequence ID" value="ENSOABP00000011191.1"/>
    <property type="gene ID" value="ENSOABG00000005800.2"/>
</dbReference>
<protein>
    <submittedName>
        <fullName evidence="1">Uncharacterized protein</fullName>
    </submittedName>
</protein>
<reference evidence="1" key="1">
    <citation type="submission" date="2025-08" db="UniProtKB">
        <authorList>
            <consortium name="Ensembl"/>
        </authorList>
    </citation>
    <scope>IDENTIFICATION</scope>
</reference>
<accession>A0A668S9T1</accession>
<name>A0A668S9T1_OREAU</name>
<dbReference type="Proteomes" id="UP000472276">
    <property type="component" value="Unassembled WGS sequence"/>
</dbReference>
<keyword evidence="2" id="KW-1185">Reference proteome</keyword>
<reference evidence="1" key="2">
    <citation type="submission" date="2025-09" db="UniProtKB">
        <authorList>
            <consortium name="Ensembl"/>
        </authorList>
    </citation>
    <scope>IDENTIFICATION</scope>
</reference>
<dbReference type="AlphaFoldDB" id="A0A668S9T1"/>
<sequence length="47" mass="5270">MNFNRLLSRLVLVSRAGCRSAFASSKPDMAILGFRKEDSLDKARNNL</sequence>
<evidence type="ECO:0000313" key="2">
    <source>
        <dbReference type="Proteomes" id="UP000472276"/>
    </source>
</evidence>
<evidence type="ECO:0000313" key="1">
    <source>
        <dbReference type="Ensembl" id="ENSOABP00000011191.1"/>
    </source>
</evidence>
<proteinExistence type="predicted"/>
<organism evidence="1 2">
    <name type="scientific">Oreochromis aureus</name>
    <name type="common">Israeli tilapia</name>
    <name type="synonym">Chromis aureus</name>
    <dbReference type="NCBI Taxonomy" id="47969"/>
    <lineage>
        <taxon>Eukaryota</taxon>
        <taxon>Metazoa</taxon>
        <taxon>Chordata</taxon>
        <taxon>Craniata</taxon>
        <taxon>Vertebrata</taxon>
        <taxon>Euteleostomi</taxon>
        <taxon>Actinopterygii</taxon>
        <taxon>Neopterygii</taxon>
        <taxon>Teleostei</taxon>
        <taxon>Neoteleostei</taxon>
        <taxon>Acanthomorphata</taxon>
        <taxon>Ovalentaria</taxon>
        <taxon>Cichlomorphae</taxon>
        <taxon>Cichliformes</taxon>
        <taxon>Cichlidae</taxon>
        <taxon>African cichlids</taxon>
        <taxon>Pseudocrenilabrinae</taxon>
        <taxon>Oreochromini</taxon>
        <taxon>Oreochromis</taxon>
    </lineage>
</organism>